<dbReference type="InterPro" id="IPR011642">
    <property type="entry name" value="Gate_dom"/>
</dbReference>
<dbReference type="EMBL" id="VSSQ01029632">
    <property type="protein sequence ID" value="MPM79845.1"/>
    <property type="molecule type" value="Genomic_DNA"/>
</dbReference>
<evidence type="ECO:0000313" key="3">
    <source>
        <dbReference type="EMBL" id="MPM79845.1"/>
    </source>
</evidence>
<keyword evidence="1" id="KW-0812">Transmembrane</keyword>
<accession>A0A645CSH9</accession>
<dbReference type="GO" id="GO:0005886">
    <property type="term" value="C:plasma membrane"/>
    <property type="evidence" value="ECO:0007669"/>
    <property type="project" value="TreeGrafter"/>
</dbReference>
<dbReference type="InterPro" id="IPR050860">
    <property type="entry name" value="FeoB_GTPase"/>
</dbReference>
<organism evidence="3">
    <name type="scientific">bioreactor metagenome</name>
    <dbReference type="NCBI Taxonomy" id="1076179"/>
    <lineage>
        <taxon>unclassified sequences</taxon>
        <taxon>metagenomes</taxon>
        <taxon>ecological metagenomes</taxon>
    </lineage>
</organism>
<dbReference type="PANTHER" id="PTHR43185:SF1">
    <property type="entry name" value="FE(2+) TRANSPORTER FEOB"/>
    <property type="match status" value="1"/>
</dbReference>
<dbReference type="AlphaFoldDB" id="A0A645CSH9"/>
<dbReference type="Pfam" id="PF07670">
    <property type="entry name" value="Gate"/>
    <property type="match status" value="1"/>
</dbReference>
<protein>
    <submittedName>
        <fullName evidence="3">Fe(2+) transporter FeoB</fullName>
    </submittedName>
</protein>
<feature type="transmembrane region" description="Helical" evidence="1">
    <location>
        <begin position="129"/>
        <end position="149"/>
    </location>
</feature>
<feature type="domain" description="Nucleoside transporter/FeoB GTPase Gate" evidence="2">
    <location>
        <begin position="14"/>
        <end position="126"/>
    </location>
</feature>
<evidence type="ECO:0000259" key="2">
    <source>
        <dbReference type="Pfam" id="PF07670"/>
    </source>
</evidence>
<evidence type="ECO:0000256" key="1">
    <source>
        <dbReference type="SAM" id="Phobius"/>
    </source>
</evidence>
<comment type="caution">
    <text evidence="3">The sequence shown here is derived from an EMBL/GenBank/DDBJ whole genome shotgun (WGS) entry which is preliminary data.</text>
</comment>
<dbReference type="PANTHER" id="PTHR43185">
    <property type="entry name" value="FERROUS IRON TRANSPORT PROTEIN B"/>
    <property type="match status" value="1"/>
</dbReference>
<reference evidence="3" key="1">
    <citation type="submission" date="2019-08" db="EMBL/GenBank/DDBJ databases">
        <authorList>
            <person name="Kucharzyk K."/>
            <person name="Murdoch R.W."/>
            <person name="Higgins S."/>
            <person name="Loffler F."/>
        </authorList>
    </citation>
    <scope>NUCLEOTIDE SEQUENCE</scope>
</reference>
<feature type="transmembrane region" description="Helical" evidence="1">
    <location>
        <begin position="101"/>
        <end position="120"/>
    </location>
</feature>
<name>A0A645CSH9_9ZZZZ</name>
<dbReference type="GO" id="GO:0015093">
    <property type="term" value="F:ferrous iron transmembrane transporter activity"/>
    <property type="evidence" value="ECO:0007669"/>
    <property type="project" value="TreeGrafter"/>
</dbReference>
<sequence>MALEQQIEFDRQANSYIGRIGRFIEPVMRPLGFDWRLSVSLVAGIAAKEVVVSTMAVLFTVHEDNAVGRIATIARPVDKTLGDRLVSDSGEGPVLNPVTGFAFLMFVLLYFPCVAVVAAIRKETGGWKWALFTVVYTTAVAWLVAFAIVKAGGLLF</sequence>
<keyword evidence="1" id="KW-0472">Membrane</keyword>
<proteinExistence type="predicted"/>
<gene>
    <name evidence="3" type="primary">feoB_50</name>
    <name evidence="3" type="ORF">SDC9_126887</name>
</gene>
<keyword evidence="1" id="KW-1133">Transmembrane helix</keyword>